<protein>
    <submittedName>
        <fullName evidence="1">Uncharacterized protein</fullName>
    </submittedName>
</protein>
<accession>A0A0A2MKP2</accession>
<sequence>MKIAATITLLLSIVITYGQQNIVYQNGQIPSIKIGSPIKLLLLAQTEESKFFLSDKKFEIRIGNSIMSSDKYKVSSVDNTNFIVEFNSPEEMGLLGQNKDLLLSNGVKDYNLKISFYADPPVMKNMRSSNTQNTSTMIFYNDIGDYQDIIIEVDDVTKVKKIKFTDGNLQIKGSGNTNEIDYSNSDFRTDIPNNLIYIKASLKNVQSLSFIMTYLDSSFNDTPTSEQLVPRDINFLAKYPGGAMSVTPKIFYADDFNIENATPDLTLDLSSSGRDGLNYDFSLVNSIAGSNLPSQNINIKSLNTNRASYNVGKPIIVSLPTTITTGRYIVMAAPGGNVINALRSEIVVLPQPSINGIVVRNAVNNNELVRKKGNTYTITVKGPKLQQMQDLKYYMVCKTNPSVKIYSLTPDAAILEDAVNITLNFGDDNFHLIDAGDYEIRIARRVPGGFEKTYLNDYTIKVVYPKLMASNQTLPDYVGLSNTAVFYDSKIFFKDEKNGKRKLLKPESPIILKIKPSPEIVEKGPQYLNVEAVYYQSNGNKTTVTWTEGDSNSLIVKDQDVTYNLKAAFNLQDSEPLNIGEKIVVSVRHSPIVYGKNNTDEKQTFIYYRKDSFIERIGFTASLPPYIAVGRRVSKKTVVKDDQGNITDVTFDESSKKFQMQNLVLNAGIGFKFRFKKDNYEPSNFALGAYVMGLNFADSDNSDDQLNNPESNDFVRNRSFNAMILGQFDIVNLDVLNAKIPVYLGPAYIFDPLDNGSKFAWVFGLGIDITIGD</sequence>
<dbReference type="Proteomes" id="UP000030111">
    <property type="component" value="Unassembled WGS sequence"/>
</dbReference>
<proteinExistence type="predicted"/>
<evidence type="ECO:0000313" key="2">
    <source>
        <dbReference type="Proteomes" id="UP000030111"/>
    </source>
</evidence>
<dbReference type="RefSeq" id="WP_026990720.1">
    <property type="nucleotide sequence ID" value="NZ_AUGP01000018.1"/>
</dbReference>
<keyword evidence="2" id="KW-1185">Reference proteome</keyword>
<evidence type="ECO:0000313" key="1">
    <source>
        <dbReference type="EMBL" id="KGO93177.1"/>
    </source>
</evidence>
<name>A0A0A2MKP2_9FLAO</name>
<organism evidence="1 2">
    <name type="scientific">Flavobacterium subsaxonicum WB 4.1-42 = DSM 21790</name>
    <dbReference type="NCBI Taxonomy" id="1121898"/>
    <lineage>
        <taxon>Bacteria</taxon>
        <taxon>Pseudomonadati</taxon>
        <taxon>Bacteroidota</taxon>
        <taxon>Flavobacteriia</taxon>
        <taxon>Flavobacteriales</taxon>
        <taxon>Flavobacteriaceae</taxon>
        <taxon>Flavobacterium</taxon>
    </lineage>
</organism>
<dbReference type="AlphaFoldDB" id="A0A0A2MKP2"/>
<gene>
    <name evidence="1" type="ORF">Q766_07650</name>
</gene>
<reference evidence="1 2" key="1">
    <citation type="submission" date="2013-09" db="EMBL/GenBank/DDBJ databases">
        <authorList>
            <person name="Zeng Z."/>
            <person name="Chen C."/>
        </authorList>
    </citation>
    <scope>NUCLEOTIDE SEQUENCE [LARGE SCALE GENOMIC DNA]</scope>
    <source>
        <strain evidence="1 2">WB 4.1-42</strain>
    </source>
</reference>
<dbReference type="EMBL" id="JRLY01000005">
    <property type="protein sequence ID" value="KGO93177.1"/>
    <property type="molecule type" value="Genomic_DNA"/>
</dbReference>
<comment type="caution">
    <text evidence="1">The sequence shown here is derived from an EMBL/GenBank/DDBJ whole genome shotgun (WGS) entry which is preliminary data.</text>
</comment>